<keyword evidence="3" id="KW-1185">Reference proteome</keyword>
<feature type="region of interest" description="Disordered" evidence="1">
    <location>
        <begin position="47"/>
        <end position="107"/>
    </location>
</feature>
<accession>A0A7J6QVN4</accession>
<feature type="non-terminal residue" evidence="2">
    <location>
        <position position="1"/>
    </location>
</feature>
<feature type="non-terminal residue" evidence="2">
    <location>
        <position position="276"/>
    </location>
</feature>
<proteinExistence type="predicted"/>
<dbReference type="AlphaFoldDB" id="A0A7J6QVN4"/>
<dbReference type="EMBL" id="JABANO010030497">
    <property type="protein sequence ID" value="KAF4711776.1"/>
    <property type="molecule type" value="Genomic_DNA"/>
</dbReference>
<reference evidence="2 3" key="1">
    <citation type="submission" date="2020-04" db="EMBL/GenBank/DDBJ databases">
        <title>Perkinsus olseni comparative genomics.</title>
        <authorList>
            <person name="Bogema D.R."/>
        </authorList>
    </citation>
    <scope>NUCLEOTIDE SEQUENCE [LARGE SCALE GENOMIC DNA]</scope>
    <source>
        <strain evidence="2 3">ATCC PRA-207</strain>
    </source>
</reference>
<evidence type="ECO:0000313" key="3">
    <source>
        <dbReference type="Proteomes" id="UP000553632"/>
    </source>
</evidence>
<protein>
    <submittedName>
        <fullName evidence="2">Uncharacterized protein</fullName>
    </submittedName>
</protein>
<gene>
    <name evidence="2" type="ORF">FOZ63_005483</name>
</gene>
<evidence type="ECO:0000313" key="2">
    <source>
        <dbReference type="EMBL" id="KAF4711776.1"/>
    </source>
</evidence>
<organism evidence="2 3">
    <name type="scientific">Perkinsus olseni</name>
    <name type="common">Perkinsus atlanticus</name>
    <dbReference type="NCBI Taxonomy" id="32597"/>
    <lineage>
        <taxon>Eukaryota</taxon>
        <taxon>Sar</taxon>
        <taxon>Alveolata</taxon>
        <taxon>Perkinsozoa</taxon>
        <taxon>Perkinsea</taxon>
        <taxon>Perkinsida</taxon>
        <taxon>Perkinsidae</taxon>
        <taxon>Perkinsus</taxon>
    </lineage>
</organism>
<evidence type="ECO:0000256" key="1">
    <source>
        <dbReference type="SAM" id="MobiDB-lite"/>
    </source>
</evidence>
<sequence length="276" mass="30568">RRGLGSALAGQQSPRITMDLRTRTERMANRDAYMQKLIEDIRQSRKNGSLEQGTMEVSPLGSRVEYRPPPRTAVAPTTRLSRPQSAGRCWSSGRASVVSTPEKPRQRQNQYMVVTPAAPMPGTVTAFDATISPFSRYSSGLGPRPARPRSAYSYLSRTQARYSPDPCAKLPYLFVHLVAMACVMLPVPGGAFTDSYFLIELQGSIRSPDGRFDGKVLGNLTLNAALGILRLPPDRGRMEPLKKHLLVFRPTDKRVPYFSDVNSKEAYTSQVHEVLG</sequence>
<comment type="caution">
    <text evidence="2">The sequence shown here is derived from an EMBL/GenBank/DDBJ whole genome shotgun (WGS) entry which is preliminary data.</text>
</comment>
<dbReference type="Proteomes" id="UP000553632">
    <property type="component" value="Unassembled WGS sequence"/>
</dbReference>
<name>A0A7J6QVN4_PEROL</name>